<dbReference type="AlphaFoldDB" id="A0A7S1QD38"/>
<gene>
    <name evidence="4" type="ORF">NDES1114_LOCUS21866</name>
</gene>
<organism evidence="4">
    <name type="scientific">Neobodo designis</name>
    <name type="common">Flagellated protozoan</name>
    <name type="synonym">Bodo designis</name>
    <dbReference type="NCBI Taxonomy" id="312471"/>
    <lineage>
        <taxon>Eukaryota</taxon>
        <taxon>Discoba</taxon>
        <taxon>Euglenozoa</taxon>
        <taxon>Kinetoplastea</taxon>
        <taxon>Metakinetoplastina</taxon>
        <taxon>Neobodonida</taxon>
        <taxon>Neobodo</taxon>
    </lineage>
</organism>
<dbReference type="InterPro" id="IPR036322">
    <property type="entry name" value="WD40_repeat_dom_sf"/>
</dbReference>
<evidence type="ECO:0000256" key="3">
    <source>
        <dbReference type="SAM" id="MobiDB-lite"/>
    </source>
</evidence>
<proteinExistence type="predicted"/>
<dbReference type="PANTHER" id="PTHR11871">
    <property type="entry name" value="PROTEIN PHOSPHATASE PP2A REGULATORY SUBUNIT B"/>
    <property type="match status" value="1"/>
</dbReference>
<name>A0A7S1QD38_NEODS</name>
<dbReference type="PRINTS" id="PR00600">
    <property type="entry name" value="PP2APR55"/>
</dbReference>
<dbReference type="InterPro" id="IPR000009">
    <property type="entry name" value="PP2A_PR55"/>
</dbReference>
<dbReference type="GO" id="GO:0000159">
    <property type="term" value="C:protein phosphatase type 2A complex"/>
    <property type="evidence" value="ECO:0007669"/>
    <property type="project" value="InterPro"/>
</dbReference>
<evidence type="ECO:0008006" key="5">
    <source>
        <dbReference type="Google" id="ProtNLM"/>
    </source>
</evidence>
<reference evidence="4" key="1">
    <citation type="submission" date="2021-01" db="EMBL/GenBank/DDBJ databases">
        <authorList>
            <person name="Corre E."/>
            <person name="Pelletier E."/>
            <person name="Niang G."/>
            <person name="Scheremetjew M."/>
            <person name="Finn R."/>
            <person name="Kale V."/>
            <person name="Holt S."/>
            <person name="Cochrane G."/>
            <person name="Meng A."/>
            <person name="Brown T."/>
            <person name="Cohen L."/>
        </authorList>
    </citation>
    <scope>NUCLEOTIDE SEQUENCE</scope>
    <source>
        <strain evidence="4">CCAP 1951/1</strain>
    </source>
</reference>
<dbReference type="EMBL" id="HBGF01032659">
    <property type="protein sequence ID" value="CAD9129874.1"/>
    <property type="molecule type" value="Transcribed_RNA"/>
</dbReference>
<sequence length="492" mass="53556">MPSTPTSSPRHLDPTSPDAPLPRRSPRPSPRPSPRTALGFEYAETIVHTAVSADNTPRDGPGDDNEYGLPSEFLAGSTGTSSFSFAEPGKMEAAEETRPEITSIDLSGGNGSQVLMGDSDGRVCLYAPPANHPKAVPVKQRVPRIWHPAFTRGLDCLRSVEVEAKVHRAVLMPRRAPNVTSYMVANAQTVKLYRMREHLGRPKSKSVVPVCSFTGPHIYAPIHSLSLCSDEQTFLSADDFQVQWWHFEAGDGAKPFCLADIHPRQGDANFEVSELLTAASFHPTHGSLFLLSSSDGWTSIGDLRDPPSRRKRNYATTLATRPEHNIVQHNHNDILCSVADAAFLQANYVVTRDYLSLKVWDIRKPGAPTSVLPVHECLAGHLDELYDSDAIFDRFSISVDQQTGTVVSGLYDARVVVWQPESGQEPLYIRGSTGEEGATAGAVGPLQWSEEPAFTAERVSNVGISGGGSTVAFSSHDKLFVFDRVRSGSSRS</sequence>
<keyword evidence="1" id="KW-0853">WD repeat</keyword>
<accession>A0A7S1QD38</accession>
<evidence type="ECO:0000256" key="2">
    <source>
        <dbReference type="ARBA" id="ARBA00022737"/>
    </source>
</evidence>
<keyword evidence="2" id="KW-0677">Repeat</keyword>
<dbReference type="Gene3D" id="2.130.10.10">
    <property type="entry name" value="YVTN repeat-like/Quinoprotein amine dehydrogenase"/>
    <property type="match status" value="1"/>
</dbReference>
<dbReference type="SUPFAM" id="SSF50978">
    <property type="entry name" value="WD40 repeat-like"/>
    <property type="match status" value="1"/>
</dbReference>
<dbReference type="GO" id="GO:0019888">
    <property type="term" value="F:protein phosphatase regulator activity"/>
    <property type="evidence" value="ECO:0007669"/>
    <property type="project" value="InterPro"/>
</dbReference>
<evidence type="ECO:0000256" key="1">
    <source>
        <dbReference type="ARBA" id="ARBA00022574"/>
    </source>
</evidence>
<protein>
    <recommendedName>
        <fullName evidence="5">Serine/threonine-protein phosphatase 2A 55 kDa regulatory subunit B</fullName>
    </recommendedName>
</protein>
<dbReference type="InterPro" id="IPR015943">
    <property type="entry name" value="WD40/YVTN_repeat-like_dom_sf"/>
</dbReference>
<evidence type="ECO:0000313" key="4">
    <source>
        <dbReference type="EMBL" id="CAD9129874.1"/>
    </source>
</evidence>
<feature type="region of interest" description="Disordered" evidence="3">
    <location>
        <begin position="1"/>
        <end position="72"/>
    </location>
</feature>